<dbReference type="InterPro" id="IPR000835">
    <property type="entry name" value="HTH_MarR-typ"/>
</dbReference>
<dbReference type="RefSeq" id="WP_161821529.1">
    <property type="nucleotide sequence ID" value="NZ_LSRS01000003.1"/>
</dbReference>
<dbReference type="InterPro" id="IPR039422">
    <property type="entry name" value="MarR/SlyA-like"/>
</dbReference>
<keyword evidence="1" id="KW-0805">Transcription regulation</keyword>
<sequence length="140" mass="16406">MFDDIFPLVKLISDCIEKEANQHLKQYNLTLSQARILIYLRERMGEKTSQKDIEDYFEVTHPTVIGILKRLESKGLITSEFDSKDKRIKNIYLTENEASIYKAMDDFRKTTEQKLLQGLTEVQIQELKSLLKSVYANIQE</sequence>
<organism evidence="4 5">
    <name type="scientific">Sporotomaculum syntrophicum</name>
    <dbReference type="NCBI Taxonomy" id="182264"/>
    <lineage>
        <taxon>Bacteria</taxon>
        <taxon>Bacillati</taxon>
        <taxon>Bacillota</taxon>
        <taxon>Clostridia</taxon>
        <taxon>Eubacteriales</taxon>
        <taxon>Desulfallaceae</taxon>
        <taxon>Sporotomaculum</taxon>
    </lineage>
</organism>
<dbReference type="SMART" id="SM00347">
    <property type="entry name" value="HTH_MARR"/>
    <property type="match status" value="1"/>
</dbReference>
<dbReference type="PANTHER" id="PTHR33164:SF56">
    <property type="entry name" value="HTH-TYPE TRANSCRIPTIONAL REGULATOR MHQR"/>
    <property type="match status" value="1"/>
</dbReference>
<dbReference type="SUPFAM" id="SSF46785">
    <property type="entry name" value="Winged helix' DNA-binding domain"/>
    <property type="match status" value="1"/>
</dbReference>
<evidence type="ECO:0000256" key="1">
    <source>
        <dbReference type="ARBA" id="ARBA00023015"/>
    </source>
</evidence>
<evidence type="ECO:0000313" key="4">
    <source>
        <dbReference type="EMBL" id="KAF1084998.1"/>
    </source>
</evidence>
<gene>
    <name evidence="4" type="primary">slyA</name>
    <name evidence="4" type="ORF">SPSYN_01134</name>
</gene>
<evidence type="ECO:0000313" key="5">
    <source>
        <dbReference type="Proteomes" id="UP000798488"/>
    </source>
</evidence>
<reference evidence="4" key="1">
    <citation type="submission" date="2016-02" db="EMBL/GenBank/DDBJ databases">
        <title>Draft Genome Sequence of Sporotomaculum syntrophicum Strain FB, a Syntrophic Benzoate Degrader.</title>
        <authorList>
            <person name="Nobu M.K."/>
            <person name="Narihiro T."/>
            <person name="Qiu Y.-L."/>
            <person name="Ohashi A."/>
            <person name="Liu W.-T."/>
            <person name="Yuji S."/>
        </authorList>
    </citation>
    <scope>NUCLEOTIDE SEQUENCE</scope>
    <source>
        <strain evidence="4">FB</strain>
    </source>
</reference>
<dbReference type="OrthoDB" id="9799663at2"/>
<keyword evidence="5" id="KW-1185">Reference proteome</keyword>
<dbReference type="EMBL" id="LSRS01000003">
    <property type="protein sequence ID" value="KAF1084998.1"/>
    <property type="molecule type" value="Genomic_DNA"/>
</dbReference>
<feature type="domain" description="HTH marR-type" evidence="3">
    <location>
        <begin position="1"/>
        <end position="136"/>
    </location>
</feature>
<dbReference type="GO" id="GO:0006950">
    <property type="term" value="P:response to stress"/>
    <property type="evidence" value="ECO:0007669"/>
    <property type="project" value="TreeGrafter"/>
</dbReference>
<proteinExistence type="predicted"/>
<dbReference type="InterPro" id="IPR036390">
    <property type="entry name" value="WH_DNA-bd_sf"/>
</dbReference>
<evidence type="ECO:0000259" key="3">
    <source>
        <dbReference type="PROSITE" id="PS50995"/>
    </source>
</evidence>
<dbReference type="GO" id="GO:0003700">
    <property type="term" value="F:DNA-binding transcription factor activity"/>
    <property type="evidence" value="ECO:0007669"/>
    <property type="project" value="InterPro"/>
</dbReference>
<accession>A0A9D2WPJ6</accession>
<dbReference type="Pfam" id="PF12802">
    <property type="entry name" value="MarR_2"/>
    <property type="match status" value="1"/>
</dbReference>
<protein>
    <submittedName>
        <fullName evidence="4">Transcriptional regulator SlyA</fullName>
    </submittedName>
</protein>
<dbReference type="Proteomes" id="UP000798488">
    <property type="component" value="Unassembled WGS sequence"/>
</dbReference>
<keyword evidence="2" id="KW-0804">Transcription</keyword>
<evidence type="ECO:0000256" key="2">
    <source>
        <dbReference type="ARBA" id="ARBA00023163"/>
    </source>
</evidence>
<dbReference type="PRINTS" id="PR00598">
    <property type="entry name" value="HTHMARR"/>
</dbReference>
<dbReference type="PROSITE" id="PS50995">
    <property type="entry name" value="HTH_MARR_2"/>
    <property type="match status" value="1"/>
</dbReference>
<dbReference type="PANTHER" id="PTHR33164">
    <property type="entry name" value="TRANSCRIPTIONAL REGULATOR, MARR FAMILY"/>
    <property type="match status" value="1"/>
</dbReference>
<dbReference type="Gene3D" id="1.10.10.10">
    <property type="entry name" value="Winged helix-like DNA-binding domain superfamily/Winged helix DNA-binding domain"/>
    <property type="match status" value="1"/>
</dbReference>
<name>A0A9D2WPJ6_9FIRM</name>
<comment type="caution">
    <text evidence="4">The sequence shown here is derived from an EMBL/GenBank/DDBJ whole genome shotgun (WGS) entry which is preliminary data.</text>
</comment>
<dbReference type="AlphaFoldDB" id="A0A9D2WPJ6"/>
<dbReference type="InterPro" id="IPR036388">
    <property type="entry name" value="WH-like_DNA-bd_sf"/>
</dbReference>